<feature type="domain" description="UvrD-like helicase ATP-binding" evidence="11">
    <location>
        <begin position="195"/>
        <end position="504"/>
    </location>
</feature>
<evidence type="ECO:0000256" key="9">
    <source>
        <dbReference type="ARBA" id="ARBA00048988"/>
    </source>
</evidence>
<dbReference type="PANTHER" id="PTHR11070">
    <property type="entry name" value="UVRD / RECB / PCRA DNA HELICASE FAMILY MEMBER"/>
    <property type="match status" value="1"/>
</dbReference>
<keyword evidence="5 10" id="KW-0067">ATP-binding</keyword>
<dbReference type="InterPro" id="IPR014016">
    <property type="entry name" value="UvrD-like_ATP-bd"/>
</dbReference>
<name>A0AAJ3HT09_PROHU</name>
<dbReference type="GO" id="GO:0005829">
    <property type="term" value="C:cytosol"/>
    <property type="evidence" value="ECO:0007669"/>
    <property type="project" value="TreeGrafter"/>
</dbReference>
<evidence type="ECO:0000256" key="7">
    <source>
        <dbReference type="ARBA" id="ARBA00034617"/>
    </source>
</evidence>
<dbReference type="CDD" id="cd18807">
    <property type="entry name" value="SF1_C_UvrD"/>
    <property type="match status" value="1"/>
</dbReference>
<comment type="catalytic activity">
    <reaction evidence="7">
        <text>Couples ATP hydrolysis with the unwinding of duplex DNA by translocating in the 3'-5' direction.</text>
        <dbReference type="EC" id="5.6.2.4"/>
    </reaction>
</comment>
<evidence type="ECO:0000256" key="8">
    <source>
        <dbReference type="ARBA" id="ARBA00034808"/>
    </source>
</evidence>
<keyword evidence="13" id="KW-1185">Reference proteome</keyword>
<dbReference type="PANTHER" id="PTHR11070:SF63">
    <property type="entry name" value="DNA HELICASE IV"/>
    <property type="match status" value="1"/>
</dbReference>
<evidence type="ECO:0000256" key="2">
    <source>
        <dbReference type="ARBA" id="ARBA00022741"/>
    </source>
</evidence>
<feature type="binding site" evidence="10">
    <location>
        <begin position="216"/>
        <end position="223"/>
    </location>
    <ligand>
        <name>ATP</name>
        <dbReference type="ChEBI" id="CHEBI:30616"/>
    </ligand>
</feature>
<gene>
    <name evidence="12" type="ORF">M997_1556</name>
</gene>
<dbReference type="FunFam" id="3.40.50.300:FF:000975">
    <property type="entry name" value="DNA helicase"/>
    <property type="match status" value="1"/>
</dbReference>
<comment type="catalytic activity">
    <reaction evidence="9">
        <text>ATP + H2O = ADP + phosphate + H(+)</text>
        <dbReference type="Rhea" id="RHEA:13065"/>
        <dbReference type="ChEBI" id="CHEBI:15377"/>
        <dbReference type="ChEBI" id="CHEBI:15378"/>
        <dbReference type="ChEBI" id="CHEBI:30616"/>
        <dbReference type="ChEBI" id="CHEBI:43474"/>
        <dbReference type="ChEBI" id="CHEBI:456216"/>
        <dbReference type="EC" id="5.6.2.4"/>
    </reaction>
</comment>
<dbReference type="Gene3D" id="3.40.50.300">
    <property type="entry name" value="P-loop containing nucleotide triphosphate hydrolases"/>
    <property type="match status" value="2"/>
</dbReference>
<dbReference type="Gene3D" id="1.10.10.160">
    <property type="match status" value="1"/>
</dbReference>
<dbReference type="GO" id="GO:0016787">
    <property type="term" value="F:hydrolase activity"/>
    <property type="evidence" value="ECO:0007669"/>
    <property type="project" value="UniProtKB-UniRule"/>
</dbReference>
<dbReference type="EMBL" id="LXEV01000020">
    <property type="protein sequence ID" value="OAT47478.1"/>
    <property type="molecule type" value="Genomic_DNA"/>
</dbReference>
<dbReference type="Pfam" id="PF00580">
    <property type="entry name" value="UvrD-helicase"/>
    <property type="match status" value="1"/>
</dbReference>
<dbReference type="GO" id="GO:0005524">
    <property type="term" value="F:ATP binding"/>
    <property type="evidence" value="ECO:0007669"/>
    <property type="project" value="UniProtKB-UniRule"/>
</dbReference>
<keyword evidence="3 10" id="KW-0378">Hydrolase</keyword>
<evidence type="ECO:0000256" key="3">
    <source>
        <dbReference type="ARBA" id="ARBA00022801"/>
    </source>
</evidence>
<reference evidence="12 13" key="1">
    <citation type="submission" date="2016-04" db="EMBL/GenBank/DDBJ databases">
        <title>ATOL: Assembling a taxonomically balanced genome-scale reconstruction of the evolutionary history of the Enterobacteriaceae.</title>
        <authorList>
            <person name="Plunkett G.III."/>
            <person name="Neeno-Eckwall E.C."/>
            <person name="Glasner J.D."/>
            <person name="Perna N.T."/>
        </authorList>
    </citation>
    <scope>NUCLEOTIDE SEQUENCE [LARGE SCALE GENOMIC DNA]</scope>
    <source>
        <strain evidence="12 13">ATCC 700826</strain>
    </source>
</reference>
<keyword evidence="6" id="KW-0413">Isomerase</keyword>
<dbReference type="EC" id="5.6.2.4" evidence="8"/>
<comment type="similarity">
    <text evidence="1">Belongs to the helicase family. UvrD subfamily.</text>
</comment>
<dbReference type="SUPFAM" id="SSF52540">
    <property type="entry name" value="P-loop containing nucleoside triphosphate hydrolases"/>
    <property type="match status" value="1"/>
</dbReference>
<dbReference type="GO" id="GO:0043138">
    <property type="term" value="F:3'-5' DNA helicase activity"/>
    <property type="evidence" value="ECO:0007669"/>
    <property type="project" value="UniProtKB-EC"/>
</dbReference>
<keyword evidence="2 10" id="KW-0547">Nucleotide-binding</keyword>
<dbReference type="AlphaFoldDB" id="A0AAJ3HT09"/>
<proteinExistence type="inferred from homology"/>
<dbReference type="InterPro" id="IPR013986">
    <property type="entry name" value="DExx_box_DNA_helicase_dom_sf"/>
</dbReference>
<evidence type="ECO:0000259" key="11">
    <source>
        <dbReference type="PROSITE" id="PS51198"/>
    </source>
</evidence>
<dbReference type="GO" id="GO:0000725">
    <property type="term" value="P:recombinational repair"/>
    <property type="evidence" value="ECO:0007669"/>
    <property type="project" value="TreeGrafter"/>
</dbReference>
<evidence type="ECO:0000256" key="1">
    <source>
        <dbReference type="ARBA" id="ARBA00009922"/>
    </source>
</evidence>
<sequence>MELKSTPMGQRLAQHPYNRVKLLNAGIEVSGEKHQYLIPFNELIDIYCKRGIVWGELEFLLPNDKVVRLHGTDWEETQQFYRYLLQTWQKWSQEMSEISAQVLEKQIRFINDVINLNQWIKRSRLKDIQQAIQESFSAIPLPLERLIQFDNCRELYQRCLQWLQQGDTLIDEENSCWTTRMLNQYAEFFNTIESSPLNESQCRAVINGENNTLVLAGAGSGKTSVLVARVGWLLRRELAQPDQILLLAFGRKAAEEINERISERLNVDITAKTFHALALSIIQQSTKKQPKISSLETDNKKRRSLLLEEWRNQCQQKKAQAKGWREWLSQELAWDIPEGEFWHDKKLENQVAVRLERWISLLRMQGGSQKEIIESVQPEFTDTFKKHLKLLAPLLKAWKAALKEEGAIDFSGLLHQAISFIEKGRFINPWKHILVDEFQDISPLRARLLMALKQQNKQTALFVVGDDWQAIYRFSGAELLLTTAFHRQFGEGAEYALDTTYRFNDIIGQVANEFIQQNPIQLSKPLNSLVKGNKKSVVLLPDDQLENLLNKMSGYVTEDETILLLARYYYLQPELLKKAQTRWPKLNLQFMTFHASKGQQADYVIILGLQEGKDGFPAPARESIIEVALLPKIEDYPNAEERRLMYVALTRAKKQVWLLFNKQQPSCFVVELKAQGVPIQKKP</sequence>
<accession>A0AAJ3HT09</accession>
<evidence type="ECO:0000256" key="5">
    <source>
        <dbReference type="ARBA" id="ARBA00022840"/>
    </source>
</evidence>
<dbReference type="CDD" id="cd17932">
    <property type="entry name" value="DEXQc_UvrD"/>
    <property type="match status" value="1"/>
</dbReference>
<protein>
    <recommendedName>
        <fullName evidence="8">DNA 3'-5' helicase</fullName>
        <ecNumber evidence="8">5.6.2.4</ecNumber>
    </recommendedName>
</protein>
<evidence type="ECO:0000256" key="10">
    <source>
        <dbReference type="PROSITE-ProRule" id="PRU00560"/>
    </source>
</evidence>
<dbReference type="InterPro" id="IPR000212">
    <property type="entry name" value="DNA_helicase_UvrD/REP"/>
</dbReference>
<keyword evidence="4 10" id="KW-0347">Helicase</keyword>
<dbReference type="InterPro" id="IPR022161">
    <property type="entry name" value="Helicase_IV_N"/>
</dbReference>
<evidence type="ECO:0000313" key="12">
    <source>
        <dbReference type="EMBL" id="OAT47478.1"/>
    </source>
</evidence>
<dbReference type="RefSeq" id="WP_064719541.1">
    <property type="nucleotide sequence ID" value="NZ_LXEV01000020.1"/>
</dbReference>
<evidence type="ECO:0000256" key="4">
    <source>
        <dbReference type="ARBA" id="ARBA00022806"/>
    </source>
</evidence>
<dbReference type="GO" id="GO:0003677">
    <property type="term" value="F:DNA binding"/>
    <property type="evidence" value="ECO:0007669"/>
    <property type="project" value="InterPro"/>
</dbReference>
<dbReference type="NCBIfam" id="NF008276">
    <property type="entry name" value="PRK11054.1"/>
    <property type="match status" value="1"/>
</dbReference>
<dbReference type="Proteomes" id="UP000078250">
    <property type="component" value="Unassembled WGS sequence"/>
</dbReference>
<organism evidence="12 13">
    <name type="scientific">Proteus hauseri ATCC 700826</name>
    <dbReference type="NCBI Taxonomy" id="1354271"/>
    <lineage>
        <taxon>Bacteria</taxon>
        <taxon>Pseudomonadati</taxon>
        <taxon>Pseudomonadota</taxon>
        <taxon>Gammaproteobacteria</taxon>
        <taxon>Enterobacterales</taxon>
        <taxon>Morganellaceae</taxon>
        <taxon>Proteus</taxon>
    </lineage>
</organism>
<dbReference type="PROSITE" id="PS51198">
    <property type="entry name" value="UVRD_HELICASE_ATP_BIND"/>
    <property type="match status" value="1"/>
</dbReference>
<evidence type="ECO:0000256" key="6">
    <source>
        <dbReference type="ARBA" id="ARBA00023235"/>
    </source>
</evidence>
<comment type="caution">
    <text evidence="12">The sequence shown here is derived from an EMBL/GenBank/DDBJ whole genome shotgun (WGS) entry which is preliminary data.</text>
</comment>
<dbReference type="Pfam" id="PF12462">
    <property type="entry name" value="Helicase_IV_N"/>
    <property type="match status" value="1"/>
</dbReference>
<dbReference type="Pfam" id="PF13361">
    <property type="entry name" value="UvrD_C"/>
    <property type="match status" value="1"/>
</dbReference>
<dbReference type="InterPro" id="IPR014017">
    <property type="entry name" value="DNA_helicase_UvrD-like_C"/>
</dbReference>
<dbReference type="InterPro" id="IPR027417">
    <property type="entry name" value="P-loop_NTPase"/>
</dbReference>
<evidence type="ECO:0000313" key="13">
    <source>
        <dbReference type="Proteomes" id="UP000078250"/>
    </source>
</evidence>